<evidence type="ECO:0000256" key="5">
    <source>
        <dbReference type="PROSITE-ProRule" id="PRU00169"/>
    </source>
</evidence>
<dbReference type="PANTHER" id="PTHR43214:SF24">
    <property type="entry name" value="TRANSCRIPTIONAL REGULATORY PROTEIN NARL-RELATED"/>
    <property type="match status" value="1"/>
</dbReference>
<dbReference type="InterPro" id="IPR000792">
    <property type="entry name" value="Tscrpt_reg_LuxR_C"/>
</dbReference>
<evidence type="ECO:0000256" key="2">
    <source>
        <dbReference type="ARBA" id="ARBA00023015"/>
    </source>
</evidence>
<feature type="modified residue" description="4-aspartylphosphate" evidence="5">
    <location>
        <position position="62"/>
    </location>
</feature>
<dbReference type="PROSITE" id="PS50043">
    <property type="entry name" value="HTH_LUXR_2"/>
    <property type="match status" value="1"/>
</dbReference>
<dbReference type="PANTHER" id="PTHR43214">
    <property type="entry name" value="TWO-COMPONENT RESPONSE REGULATOR"/>
    <property type="match status" value="1"/>
</dbReference>
<dbReference type="PROSITE" id="PS00622">
    <property type="entry name" value="HTH_LUXR_1"/>
    <property type="match status" value="1"/>
</dbReference>
<keyword evidence="9" id="KW-1185">Reference proteome</keyword>
<dbReference type="SMART" id="SM00448">
    <property type="entry name" value="REC"/>
    <property type="match status" value="1"/>
</dbReference>
<feature type="domain" description="Response regulatory" evidence="7">
    <location>
        <begin position="11"/>
        <end position="127"/>
    </location>
</feature>
<dbReference type="CDD" id="cd06170">
    <property type="entry name" value="LuxR_C_like"/>
    <property type="match status" value="1"/>
</dbReference>
<dbReference type="EMBL" id="BAAANH010000010">
    <property type="protein sequence ID" value="GAA1771462.1"/>
    <property type="molecule type" value="Genomic_DNA"/>
</dbReference>
<dbReference type="Pfam" id="PF00196">
    <property type="entry name" value="GerE"/>
    <property type="match status" value="1"/>
</dbReference>
<sequence>MTETAATERIRVAIADDQALIRSAVHAMIEVHDGLDVVAEASDGAELLELARAHRIDVVLMDVRMPRLDGIETTALLRRDHPHTRVLVLTTYDLDEYVFAAIRAGASGFLTKDTSSDELGDAIRSVHAGDSVLAPRATASLVDFVATVPEPVDTESLLAPFTAREREVLGQLVTGASNDEIAERLYLTGNTVKTHVKAILAKLDLRDRVHVVIWAYERGFVSR</sequence>
<dbReference type="InterPro" id="IPR058245">
    <property type="entry name" value="NreC/VraR/RcsB-like_REC"/>
</dbReference>
<name>A0ABN2L2D9_9MICO</name>
<gene>
    <name evidence="8" type="ORF">GCM10009747_36400</name>
</gene>
<dbReference type="InterPro" id="IPR011006">
    <property type="entry name" value="CheY-like_superfamily"/>
</dbReference>
<dbReference type="InterPro" id="IPR016032">
    <property type="entry name" value="Sig_transdc_resp-reg_C-effctor"/>
</dbReference>
<keyword evidence="4" id="KW-0804">Transcription</keyword>
<dbReference type="InterPro" id="IPR039420">
    <property type="entry name" value="WalR-like"/>
</dbReference>
<evidence type="ECO:0000256" key="4">
    <source>
        <dbReference type="ARBA" id="ARBA00023163"/>
    </source>
</evidence>
<dbReference type="SUPFAM" id="SSF46894">
    <property type="entry name" value="C-terminal effector domain of the bipartite response regulators"/>
    <property type="match status" value="1"/>
</dbReference>
<evidence type="ECO:0000313" key="8">
    <source>
        <dbReference type="EMBL" id="GAA1771462.1"/>
    </source>
</evidence>
<evidence type="ECO:0000256" key="3">
    <source>
        <dbReference type="ARBA" id="ARBA00023125"/>
    </source>
</evidence>
<accession>A0ABN2L2D9</accession>
<feature type="domain" description="HTH luxR-type" evidence="6">
    <location>
        <begin position="154"/>
        <end position="219"/>
    </location>
</feature>
<dbReference type="Gene3D" id="3.40.50.2300">
    <property type="match status" value="1"/>
</dbReference>
<comment type="caution">
    <text evidence="8">The sequence shown here is derived from an EMBL/GenBank/DDBJ whole genome shotgun (WGS) entry which is preliminary data.</text>
</comment>
<proteinExistence type="predicted"/>
<evidence type="ECO:0000313" key="9">
    <source>
        <dbReference type="Proteomes" id="UP001500506"/>
    </source>
</evidence>
<dbReference type="Pfam" id="PF00072">
    <property type="entry name" value="Response_reg"/>
    <property type="match status" value="1"/>
</dbReference>
<dbReference type="Proteomes" id="UP001500506">
    <property type="component" value="Unassembled WGS sequence"/>
</dbReference>
<evidence type="ECO:0000259" key="7">
    <source>
        <dbReference type="PROSITE" id="PS50110"/>
    </source>
</evidence>
<keyword evidence="3" id="KW-0238">DNA-binding</keyword>
<organism evidence="8 9">
    <name type="scientific">Agromyces humatus</name>
    <dbReference type="NCBI Taxonomy" id="279573"/>
    <lineage>
        <taxon>Bacteria</taxon>
        <taxon>Bacillati</taxon>
        <taxon>Actinomycetota</taxon>
        <taxon>Actinomycetes</taxon>
        <taxon>Micrococcales</taxon>
        <taxon>Microbacteriaceae</taxon>
        <taxon>Agromyces</taxon>
    </lineage>
</organism>
<dbReference type="SMART" id="SM00421">
    <property type="entry name" value="HTH_LUXR"/>
    <property type="match status" value="1"/>
</dbReference>
<keyword evidence="2" id="KW-0805">Transcription regulation</keyword>
<dbReference type="PROSITE" id="PS50110">
    <property type="entry name" value="RESPONSE_REGULATORY"/>
    <property type="match status" value="1"/>
</dbReference>
<reference evidence="8 9" key="1">
    <citation type="journal article" date="2019" name="Int. J. Syst. Evol. Microbiol.">
        <title>The Global Catalogue of Microorganisms (GCM) 10K type strain sequencing project: providing services to taxonomists for standard genome sequencing and annotation.</title>
        <authorList>
            <consortium name="The Broad Institute Genomics Platform"/>
            <consortium name="The Broad Institute Genome Sequencing Center for Infectious Disease"/>
            <person name="Wu L."/>
            <person name="Ma J."/>
        </authorList>
    </citation>
    <scope>NUCLEOTIDE SEQUENCE [LARGE SCALE GENOMIC DNA]</scope>
    <source>
        <strain evidence="8 9">JCM 14319</strain>
    </source>
</reference>
<dbReference type="SUPFAM" id="SSF52172">
    <property type="entry name" value="CheY-like"/>
    <property type="match status" value="1"/>
</dbReference>
<evidence type="ECO:0000259" key="6">
    <source>
        <dbReference type="PROSITE" id="PS50043"/>
    </source>
</evidence>
<dbReference type="InterPro" id="IPR001789">
    <property type="entry name" value="Sig_transdc_resp-reg_receiver"/>
</dbReference>
<dbReference type="CDD" id="cd17535">
    <property type="entry name" value="REC_NarL-like"/>
    <property type="match status" value="1"/>
</dbReference>
<dbReference type="PRINTS" id="PR00038">
    <property type="entry name" value="HTHLUXR"/>
</dbReference>
<keyword evidence="1 5" id="KW-0597">Phosphoprotein</keyword>
<evidence type="ECO:0000256" key="1">
    <source>
        <dbReference type="ARBA" id="ARBA00022553"/>
    </source>
</evidence>
<protein>
    <submittedName>
        <fullName evidence="8">Response regulator transcription factor</fullName>
    </submittedName>
</protein>
<dbReference type="RefSeq" id="WP_232499750.1">
    <property type="nucleotide sequence ID" value="NZ_BAAANH010000010.1"/>
</dbReference>